<gene>
    <name evidence="2" type="ORF">ACFO5W_12470</name>
</gene>
<name>A0ABV9C354_9GAMM</name>
<evidence type="ECO:0000313" key="3">
    <source>
        <dbReference type="Proteomes" id="UP001595961"/>
    </source>
</evidence>
<feature type="domain" description="Flavin reductase like" evidence="1">
    <location>
        <begin position="141"/>
        <end position="284"/>
    </location>
</feature>
<comment type="caution">
    <text evidence="2">The sequence shown here is derived from an EMBL/GenBank/DDBJ whole genome shotgun (WGS) entry which is preliminary data.</text>
</comment>
<evidence type="ECO:0000313" key="2">
    <source>
        <dbReference type="EMBL" id="MFC4527450.1"/>
    </source>
</evidence>
<dbReference type="Pfam" id="PF01613">
    <property type="entry name" value="Flavin_Reduct"/>
    <property type="match status" value="1"/>
</dbReference>
<accession>A0ABV9C354</accession>
<evidence type="ECO:0000259" key="1">
    <source>
        <dbReference type="Pfam" id="PF01613"/>
    </source>
</evidence>
<protein>
    <submittedName>
        <fullName evidence="2">Flavin reductase</fullName>
    </submittedName>
</protein>
<proteinExistence type="predicted"/>
<reference evidence="3" key="1">
    <citation type="journal article" date="2019" name="Int. J. Syst. Evol. Microbiol.">
        <title>The Global Catalogue of Microorganisms (GCM) 10K type strain sequencing project: providing services to taxonomists for standard genome sequencing and annotation.</title>
        <authorList>
            <consortium name="The Broad Institute Genomics Platform"/>
            <consortium name="The Broad Institute Genome Sequencing Center for Infectious Disease"/>
            <person name="Wu L."/>
            <person name="Ma J."/>
        </authorList>
    </citation>
    <scope>NUCLEOTIDE SEQUENCE [LARGE SCALE GENOMIC DNA]</scope>
    <source>
        <strain evidence="3">CCM 4481</strain>
    </source>
</reference>
<dbReference type="EMBL" id="JBHSGA010000017">
    <property type="protein sequence ID" value="MFC4527450.1"/>
    <property type="molecule type" value="Genomic_DNA"/>
</dbReference>
<dbReference type="Gene3D" id="2.30.110.10">
    <property type="entry name" value="Electron Transport, Fmn-binding Protein, Chain A"/>
    <property type="match status" value="1"/>
</dbReference>
<sequence length="298" mass="32709">MRPLPQWSTVAVDPPQQVVTATLRWGGNSADVTADHTVASLNPLVIATSIDAGQRAVLEYHDRASGRLLGVLRLVQMAAISAENTSLTLYHVAAGGHRCLVWPRRSWNAWLQNRLMLKNLATNHLNTDPAAVQKLMIAYLCPRPVVLVSVDAPGRQNIFPMDLIGPLERSGFFSLALRSTNVSVPTMLEQRKVVLSSMPAATKAVVYKLGAHHKEPLTNWDALPFAVRPSRAFGIPAVAAALRVRELAIVHSQEIGLHRFFLCRVVSDEALVEGAQLHHTGGFHQAYRLRQGMPLTEI</sequence>
<dbReference type="SUPFAM" id="SSF50475">
    <property type="entry name" value="FMN-binding split barrel"/>
    <property type="match status" value="1"/>
</dbReference>
<keyword evidence="3" id="KW-1185">Reference proteome</keyword>
<dbReference type="InterPro" id="IPR002563">
    <property type="entry name" value="Flavin_Rdtase-like_dom"/>
</dbReference>
<dbReference type="RefSeq" id="WP_266150129.1">
    <property type="nucleotide sequence ID" value="NZ_CP064028.1"/>
</dbReference>
<dbReference type="InterPro" id="IPR012349">
    <property type="entry name" value="Split_barrel_FMN-bd"/>
</dbReference>
<dbReference type="Proteomes" id="UP001595961">
    <property type="component" value="Unassembled WGS sequence"/>
</dbReference>
<organism evidence="2 3">
    <name type="scientific">Dyella halodurans</name>
    <dbReference type="NCBI Taxonomy" id="1920171"/>
    <lineage>
        <taxon>Bacteria</taxon>
        <taxon>Pseudomonadati</taxon>
        <taxon>Pseudomonadota</taxon>
        <taxon>Gammaproteobacteria</taxon>
        <taxon>Lysobacterales</taxon>
        <taxon>Rhodanobacteraceae</taxon>
        <taxon>Dyella</taxon>
    </lineage>
</organism>